<dbReference type="Proteomes" id="UP000007800">
    <property type="component" value="Unassembled WGS sequence"/>
</dbReference>
<dbReference type="GeneID" id="9086924"/>
<keyword evidence="2" id="KW-1185">Reference proteome</keyword>
<dbReference type="RefSeq" id="XP_002785957.1">
    <property type="nucleotide sequence ID" value="XM_002785911.1"/>
</dbReference>
<reference evidence="1 2" key="1">
    <citation type="submission" date="2008-07" db="EMBL/GenBank/DDBJ databases">
        <authorList>
            <person name="El-Sayed N."/>
            <person name="Caler E."/>
            <person name="Inman J."/>
            <person name="Amedeo P."/>
            <person name="Hass B."/>
            <person name="Wortman J."/>
        </authorList>
    </citation>
    <scope>NUCLEOTIDE SEQUENCE [LARGE SCALE GENOMIC DNA]</scope>
    <source>
        <strain evidence="2">ATCC 50983 / TXsc</strain>
    </source>
</reference>
<dbReference type="AlphaFoldDB" id="C5KD04"/>
<protein>
    <submittedName>
        <fullName evidence="1">Uncharacterized protein</fullName>
    </submittedName>
</protein>
<accession>C5KD04</accession>
<dbReference type="EMBL" id="GG671995">
    <property type="protein sequence ID" value="EER17753.1"/>
    <property type="molecule type" value="Genomic_DNA"/>
</dbReference>
<gene>
    <name evidence="1" type="ORF">Pmar_PMAR023680</name>
</gene>
<proteinExistence type="predicted"/>
<dbReference type="InParanoid" id="C5KD04"/>
<sequence length="85" mass="9128">MPALLETLHAAIRRCIEALDGVWKVEGLAEIEVLDRIGGFATLLAVLVCSRPERMAPGMVSQALMAILNVMTSEGLVELPGEDPK</sequence>
<name>C5KD04_PERM5</name>
<organism evidence="2">
    <name type="scientific">Perkinsus marinus (strain ATCC 50983 / TXsc)</name>
    <dbReference type="NCBI Taxonomy" id="423536"/>
    <lineage>
        <taxon>Eukaryota</taxon>
        <taxon>Sar</taxon>
        <taxon>Alveolata</taxon>
        <taxon>Perkinsozoa</taxon>
        <taxon>Perkinsea</taxon>
        <taxon>Perkinsida</taxon>
        <taxon>Perkinsidae</taxon>
        <taxon>Perkinsus</taxon>
    </lineage>
</organism>
<evidence type="ECO:0000313" key="1">
    <source>
        <dbReference type="EMBL" id="EER17753.1"/>
    </source>
</evidence>
<evidence type="ECO:0000313" key="2">
    <source>
        <dbReference type="Proteomes" id="UP000007800"/>
    </source>
</evidence>